<evidence type="ECO:0000313" key="3">
    <source>
        <dbReference type="Proteomes" id="UP000058305"/>
    </source>
</evidence>
<organism evidence="2 3">
    <name type="scientific">Microterricola viridarii</name>
    <dbReference type="NCBI Taxonomy" id="412690"/>
    <lineage>
        <taxon>Bacteria</taxon>
        <taxon>Bacillati</taxon>
        <taxon>Actinomycetota</taxon>
        <taxon>Actinomycetes</taxon>
        <taxon>Micrococcales</taxon>
        <taxon>Microbacteriaceae</taxon>
        <taxon>Microterricola</taxon>
    </lineage>
</organism>
<name>A0A0X8E4Y2_9MICO</name>
<accession>A0A0X8E4Y2</accession>
<reference evidence="3" key="2">
    <citation type="submission" date="2016-01" db="EMBL/GenBank/DDBJ databases">
        <title>First complete genome sequence of a species in the genus Microterricola, an extremophilic cold active enzyme producing strain ERGS5:02 isolated from Sikkim Himalaya.</title>
        <authorList>
            <person name="Kumar R."/>
            <person name="Singh D."/>
            <person name="Swarnkar M.K."/>
        </authorList>
    </citation>
    <scope>NUCLEOTIDE SEQUENCE [LARGE SCALE GENOMIC DNA]</scope>
    <source>
        <strain evidence="3">ERGS5:02</strain>
    </source>
</reference>
<feature type="region of interest" description="Disordered" evidence="1">
    <location>
        <begin position="1"/>
        <end position="79"/>
    </location>
</feature>
<dbReference type="KEGG" id="mvd:AWU67_12150"/>
<dbReference type="Proteomes" id="UP000058305">
    <property type="component" value="Chromosome"/>
</dbReference>
<protein>
    <submittedName>
        <fullName evidence="2">Uncharacterized protein</fullName>
    </submittedName>
</protein>
<feature type="compositionally biased region" description="Basic and acidic residues" evidence="1">
    <location>
        <begin position="1"/>
        <end position="18"/>
    </location>
</feature>
<evidence type="ECO:0000313" key="2">
    <source>
        <dbReference type="EMBL" id="AMB59488.1"/>
    </source>
</evidence>
<dbReference type="OrthoDB" id="5124536at2"/>
<keyword evidence="3" id="KW-1185">Reference proteome</keyword>
<reference evidence="2 3" key="1">
    <citation type="journal article" date="2016" name="J. Biotechnol.">
        <title>First complete genome sequence of a species in the genus Microterricola, an extremophilic cold active enzyme producing bacterial strain ERGS5:02 isolated from Sikkim Himalaya.</title>
        <authorList>
            <person name="Himanshu"/>
            <person name="Swarnkar M.K."/>
            <person name="Singh D."/>
            <person name="Kumar R."/>
        </authorList>
    </citation>
    <scope>NUCLEOTIDE SEQUENCE [LARGE SCALE GENOMIC DNA]</scope>
    <source>
        <strain evidence="2 3">ERGS5:02</strain>
    </source>
</reference>
<dbReference type="RefSeq" id="WP_067229395.1">
    <property type="nucleotide sequence ID" value="NZ_CP014145.1"/>
</dbReference>
<feature type="compositionally biased region" description="Acidic residues" evidence="1">
    <location>
        <begin position="19"/>
        <end position="31"/>
    </location>
</feature>
<dbReference type="AlphaFoldDB" id="A0A0X8E4Y2"/>
<proteinExistence type="predicted"/>
<evidence type="ECO:0000256" key="1">
    <source>
        <dbReference type="SAM" id="MobiDB-lite"/>
    </source>
</evidence>
<dbReference type="EMBL" id="CP014145">
    <property type="protein sequence ID" value="AMB59488.1"/>
    <property type="molecule type" value="Genomic_DNA"/>
</dbReference>
<gene>
    <name evidence="2" type="ORF">AWU67_12150</name>
</gene>
<sequence>MSDVNDNRRNDPQQREDDLLMEDEILIEDALTEPGAAERREVVNDGEAPADAADSEEDRTGVLGDPRDQNIGEDTGMLE</sequence>